<dbReference type="Pfam" id="PF01676">
    <property type="entry name" value="Metalloenzyme"/>
    <property type="match status" value="1"/>
</dbReference>
<dbReference type="InterPro" id="IPR006124">
    <property type="entry name" value="Metalloenzyme"/>
</dbReference>
<keyword evidence="8" id="KW-1185">Reference proteome</keyword>
<dbReference type="GO" id="GO:0006096">
    <property type="term" value="P:glycolytic process"/>
    <property type="evidence" value="ECO:0007669"/>
    <property type="project" value="UniProtKB-KW"/>
</dbReference>
<evidence type="ECO:0000256" key="2">
    <source>
        <dbReference type="ARBA" id="ARBA00002315"/>
    </source>
</evidence>
<dbReference type="InterPro" id="IPR042253">
    <property type="entry name" value="Pglycerate_mutase_ApgM_sf"/>
</dbReference>
<dbReference type="PANTHER" id="PTHR31209:SF0">
    <property type="entry name" value="METALLOENZYME DOMAIN-CONTAINING PROTEIN"/>
    <property type="match status" value="1"/>
</dbReference>
<dbReference type="CDD" id="cd16011">
    <property type="entry name" value="iPGM_like"/>
    <property type="match status" value="1"/>
</dbReference>
<comment type="pathway">
    <text evidence="3">Carbohydrate degradation.</text>
</comment>
<evidence type="ECO:0000256" key="5">
    <source>
        <dbReference type="ARBA" id="ARBA00023152"/>
    </source>
</evidence>
<reference evidence="7 8" key="1">
    <citation type="submission" date="2019-02" db="EMBL/GenBank/DDBJ databases">
        <title>Deep-cultivation of Planctomycetes and their phenomic and genomic characterization uncovers novel biology.</title>
        <authorList>
            <person name="Wiegand S."/>
            <person name="Jogler M."/>
            <person name="Boedeker C."/>
            <person name="Pinto D."/>
            <person name="Vollmers J."/>
            <person name="Rivas-Marin E."/>
            <person name="Kohn T."/>
            <person name="Peeters S.H."/>
            <person name="Heuer A."/>
            <person name="Rast P."/>
            <person name="Oberbeckmann S."/>
            <person name="Bunk B."/>
            <person name="Jeske O."/>
            <person name="Meyerdierks A."/>
            <person name="Storesund J.E."/>
            <person name="Kallscheuer N."/>
            <person name="Luecker S."/>
            <person name="Lage O.M."/>
            <person name="Pohl T."/>
            <person name="Merkel B.J."/>
            <person name="Hornburger P."/>
            <person name="Mueller R.-W."/>
            <person name="Bruemmer F."/>
            <person name="Labrenz M."/>
            <person name="Spormann A.M."/>
            <person name="Op Den Camp H."/>
            <person name="Overmann J."/>
            <person name="Amann R."/>
            <person name="Jetten M.S.M."/>
            <person name="Mascher T."/>
            <person name="Medema M.H."/>
            <person name="Devos D.P."/>
            <person name="Kaster A.-K."/>
            <person name="Ovreas L."/>
            <person name="Rohde M."/>
            <person name="Galperin M.Y."/>
            <person name="Jogler C."/>
        </authorList>
    </citation>
    <scope>NUCLEOTIDE SEQUENCE [LARGE SCALE GENOMIC DNA]</scope>
    <source>
        <strain evidence="7 8">Mal64</strain>
    </source>
</reference>
<sequence>MDIHKLIKPLVQKNDSKIVLYVADGLGGLPQAPGGKTELETAQTPHLDKLAREGVLGGSIPVAPGISPGSGPGHLGLFGYDPVEYLIGRGALEATGIGFELQEGDVAIRANFCTLDSGGNISDRRAGRIPSEESAPIAIRLRDVKIPGVTVFVEPVKEHRFVVVLRPDDAKGFGGEVADTDPQATGVPPLAAKALDPSSERTAEVCNEFIKQVRVLLKDEPKANCCTLRGITGKPSIPSFEDVYGLKAAAIAVYPMYKGLASLVGMDVIGDASTLDDQMAVLKDAWNDYDFFFIHFKYTDSTGEDGNFDSKVKRTEEYDSGVPKIMHLQPDVLISTGDHSTPAMLASHSWHPVPTLLWAKHCRSDGAQSFGEQQCLTGGLGQFEAKHLMTLAMANAGRLAKFGA</sequence>
<keyword evidence="5" id="KW-0324">Glycolysis</keyword>
<dbReference type="GO" id="GO:0004619">
    <property type="term" value="F:phosphoglycerate mutase activity"/>
    <property type="evidence" value="ECO:0007669"/>
    <property type="project" value="UniProtKB-EC"/>
</dbReference>
<evidence type="ECO:0000256" key="3">
    <source>
        <dbReference type="ARBA" id="ARBA00004921"/>
    </source>
</evidence>
<protein>
    <submittedName>
        <fullName evidence="7">Cofactor-independent phosphoglycerate mutase</fullName>
    </submittedName>
</protein>
<evidence type="ECO:0000313" key="8">
    <source>
        <dbReference type="Proteomes" id="UP000315440"/>
    </source>
</evidence>
<organism evidence="7 8">
    <name type="scientific">Pseudobythopirellula maris</name>
    <dbReference type="NCBI Taxonomy" id="2527991"/>
    <lineage>
        <taxon>Bacteria</taxon>
        <taxon>Pseudomonadati</taxon>
        <taxon>Planctomycetota</taxon>
        <taxon>Planctomycetia</taxon>
        <taxon>Pirellulales</taxon>
        <taxon>Lacipirellulaceae</taxon>
        <taxon>Pseudobythopirellula</taxon>
    </lineage>
</organism>
<evidence type="ECO:0000259" key="6">
    <source>
        <dbReference type="Pfam" id="PF01676"/>
    </source>
</evidence>
<gene>
    <name evidence="7" type="ORF">Mal64_27490</name>
</gene>
<dbReference type="NCBIfam" id="NF003160">
    <property type="entry name" value="PRK04135.1"/>
    <property type="match status" value="1"/>
</dbReference>
<accession>A0A5C5ZKA5</accession>
<feature type="domain" description="Metalloenzyme" evidence="6">
    <location>
        <begin position="17"/>
        <end position="394"/>
    </location>
</feature>
<dbReference type="InterPro" id="IPR017850">
    <property type="entry name" value="Alkaline_phosphatase_core_sf"/>
</dbReference>
<evidence type="ECO:0000256" key="4">
    <source>
        <dbReference type="ARBA" id="ARBA00005524"/>
    </source>
</evidence>
<comment type="caution">
    <text evidence="7">The sequence shown here is derived from an EMBL/GenBank/DDBJ whole genome shotgun (WGS) entry which is preliminary data.</text>
</comment>
<dbReference type="Gene3D" id="3.30.70.2130">
    <property type="entry name" value="Metalloenzyme domain"/>
    <property type="match status" value="1"/>
</dbReference>
<comment type="similarity">
    <text evidence="4">Belongs to the BPG-independent phosphoglycerate mutase family. A-PGAM subfamily.</text>
</comment>
<evidence type="ECO:0000313" key="7">
    <source>
        <dbReference type="EMBL" id="TWT87211.1"/>
    </source>
</evidence>
<dbReference type="RefSeq" id="WP_146401155.1">
    <property type="nucleotide sequence ID" value="NZ_SJPQ01000003.1"/>
</dbReference>
<proteinExistence type="inferred from homology"/>
<dbReference type="AlphaFoldDB" id="A0A5C5ZKA5"/>
<dbReference type="Proteomes" id="UP000315440">
    <property type="component" value="Unassembled WGS sequence"/>
</dbReference>
<dbReference type="OrthoDB" id="9804453at2"/>
<evidence type="ECO:0000256" key="1">
    <source>
        <dbReference type="ARBA" id="ARBA00000370"/>
    </source>
</evidence>
<name>A0A5C5ZKA5_9BACT</name>
<dbReference type="Pfam" id="PF10143">
    <property type="entry name" value="PhosphMutase"/>
    <property type="match status" value="1"/>
</dbReference>
<comment type="function">
    <text evidence="2">Catalyzes the interconversion of 2-phosphoglycerate and 3-phosphoglycerate.</text>
</comment>
<dbReference type="NCBIfam" id="TIGR00306">
    <property type="entry name" value="apgM"/>
    <property type="match status" value="1"/>
</dbReference>
<dbReference type="EMBL" id="SJPQ01000003">
    <property type="protein sequence ID" value="TWT87211.1"/>
    <property type="molecule type" value="Genomic_DNA"/>
</dbReference>
<dbReference type="InterPro" id="IPR004456">
    <property type="entry name" value="Pglycerate_mutase_ApgM"/>
</dbReference>
<comment type="catalytic activity">
    <reaction evidence="1">
        <text>(2R)-2-phosphoglycerate = (2R)-3-phosphoglycerate</text>
        <dbReference type="Rhea" id="RHEA:15901"/>
        <dbReference type="ChEBI" id="CHEBI:58272"/>
        <dbReference type="ChEBI" id="CHEBI:58289"/>
        <dbReference type="EC" id="5.4.2.12"/>
    </reaction>
</comment>
<dbReference type="SUPFAM" id="SSF53649">
    <property type="entry name" value="Alkaline phosphatase-like"/>
    <property type="match status" value="1"/>
</dbReference>
<dbReference type="PIRSF" id="PIRSF006392">
    <property type="entry name" value="IPGAM_arch"/>
    <property type="match status" value="1"/>
</dbReference>
<dbReference type="PANTHER" id="PTHR31209">
    <property type="entry name" value="COFACTOR-INDEPENDENT PHOSPHOGLYCERATE MUTASE"/>
    <property type="match status" value="1"/>
</dbReference>
<dbReference type="Gene3D" id="3.40.720.10">
    <property type="entry name" value="Alkaline Phosphatase, subunit A"/>
    <property type="match status" value="2"/>
</dbReference>
<dbReference type="GO" id="GO:0046872">
    <property type="term" value="F:metal ion binding"/>
    <property type="evidence" value="ECO:0007669"/>
    <property type="project" value="InterPro"/>
</dbReference>